<dbReference type="Proteomes" id="UP000215914">
    <property type="component" value="Unassembled WGS sequence"/>
</dbReference>
<comment type="subcellular location">
    <subcellularLocation>
        <location evidence="1">Membrane</location>
        <topology evidence="1">Multi-pass membrane protein</topology>
    </subcellularLocation>
</comment>
<reference evidence="8" key="1">
    <citation type="journal article" date="2017" name="Nature">
        <title>The sunflower genome provides insights into oil metabolism, flowering and Asterid evolution.</title>
        <authorList>
            <person name="Badouin H."/>
            <person name="Gouzy J."/>
            <person name="Grassa C.J."/>
            <person name="Murat F."/>
            <person name="Staton S.E."/>
            <person name="Cottret L."/>
            <person name="Lelandais-Briere C."/>
            <person name="Owens G.L."/>
            <person name="Carrere S."/>
            <person name="Mayjonade B."/>
            <person name="Legrand L."/>
            <person name="Gill N."/>
            <person name="Kane N.C."/>
            <person name="Bowers J.E."/>
            <person name="Hubner S."/>
            <person name="Bellec A."/>
            <person name="Berard A."/>
            <person name="Berges H."/>
            <person name="Blanchet N."/>
            <person name="Boniface M.C."/>
            <person name="Brunel D."/>
            <person name="Catrice O."/>
            <person name="Chaidir N."/>
            <person name="Claudel C."/>
            <person name="Donnadieu C."/>
            <person name="Faraut T."/>
            <person name="Fievet G."/>
            <person name="Helmstetter N."/>
            <person name="King M."/>
            <person name="Knapp S.J."/>
            <person name="Lai Z."/>
            <person name="Le Paslier M.C."/>
            <person name="Lippi Y."/>
            <person name="Lorenzon L."/>
            <person name="Mandel J.R."/>
            <person name="Marage G."/>
            <person name="Marchand G."/>
            <person name="Marquand E."/>
            <person name="Bret-Mestries E."/>
            <person name="Morien E."/>
            <person name="Nambeesan S."/>
            <person name="Nguyen T."/>
            <person name="Pegot-Espagnet P."/>
            <person name="Pouilly N."/>
            <person name="Raftis F."/>
            <person name="Sallet E."/>
            <person name="Schiex T."/>
            <person name="Thomas J."/>
            <person name="Vandecasteele C."/>
            <person name="Vares D."/>
            <person name="Vear F."/>
            <person name="Vautrin S."/>
            <person name="Crespi M."/>
            <person name="Mangin B."/>
            <person name="Burke J.M."/>
            <person name="Salse J."/>
            <person name="Munos S."/>
            <person name="Vincourt P."/>
            <person name="Rieseberg L.H."/>
            <person name="Langlade N.B."/>
        </authorList>
    </citation>
    <scope>NUCLEOTIDE SEQUENCE</scope>
    <source>
        <tissue evidence="8">Leaves</tissue>
    </source>
</reference>
<evidence type="ECO:0000259" key="7">
    <source>
        <dbReference type="Pfam" id="PF00122"/>
    </source>
</evidence>
<dbReference type="InterPro" id="IPR059000">
    <property type="entry name" value="ATPase_P-type_domA"/>
</dbReference>
<keyword evidence="2" id="KW-0479">Metal-binding</keyword>
<evidence type="ECO:0000256" key="4">
    <source>
        <dbReference type="ARBA" id="ARBA00022840"/>
    </source>
</evidence>
<accession>A0A9K3J6A3</accession>
<dbReference type="GO" id="GO:0016020">
    <property type="term" value="C:membrane"/>
    <property type="evidence" value="ECO:0007669"/>
    <property type="project" value="UniProtKB-SubCell"/>
</dbReference>
<sequence>MLMVYRCGKWTKIVGTDLLPGDVVSVGRTAGQDGEEKSVPADMLILAGTAIVNEAILISESTPQWKENSKRFDRGVTVRCLLVYHSCSCHDVFIWNGRD</sequence>
<dbReference type="InterPro" id="IPR006544">
    <property type="entry name" value="P-type_TPase_V"/>
</dbReference>
<proteinExistence type="predicted"/>
<evidence type="ECO:0000256" key="2">
    <source>
        <dbReference type="ARBA" id="ARBA00022723"/>
    </source>
</evidence>
<reference evidence="8" key="2">
    <citation type="submission" date="2020-06" db="EMBL/GenBank/DDBJ databases">
        <title>Helianthus annuus Genome sequencing and assembly Release 2.</title>
        <authorList>
            <person name="Gouzy J."/>
            <person name="Langlade N."/>
            <person name="Munos S."/>
        </authorList>
    </citation>
    <scope>NUCLEOTIDE SEQUENCE</scope>
    <source>
        <tissue evidence="8">Leaves</tissue>
    </source>
</reference>
<dbReference type="EMBL" id="MNCJ02000319">
    <property type="protein sequence ID" value="KAF5809559.1"/>
    <property type="molecule type" value="Genomic_DNA"/>
</dbReference>
<name>A0A9K3J6A3_HELAN</name>
<evidence type="ECO:0000256" key="1">
    <source>
        <dbReference type="ARBA" id="ARBA00004141"/>
    </source>
</evidence>
<keyword evidence="4" id="KW-0067">ATP-binding</keyword>
<dbReference type="PANTHER" id="PTHR45630:SF7">
    <property type="entry name" value="ENDOPLASMIC RETICULUM TRANSMEMBRANE HELIX TRANSLOCASE"/>
    <property type="match status" value="1"/>
</dbReference>
<evidence type="ECO:0000313" key="8">
    <source>
        <dbReference type="EMBL" id="KAF5809559.1"/>
    </source>
</evidence>
<dbReference type="GO" id="GO:0046872">
    <property type="term" value="F:metal ion binding"/>
    <property type="evidence" value="ECO:0007669"/>
    <property type="project" value="UniProtKB-KW"/>
</dbReference>
<feature type="domain" description="P-type ATPase A" evidence="7">
    <location>
        <begin position="4"/>
        <end position="76"/>
    </location>
</feature>
<dbReference type="GO" id="GO:0140358">
    <property type="term" value="F:P-type transmembrane transporter activity"/>
    <property type="evidence" value="ECO:0007669"/>
    <property type="project" value="InterPro"/>
</dbReference>
<dbReference type="SUPFAM" id="SSF81653">
    <property type="entry name" value="Calcium ATPase, transduction domain A"/>
    <property type="match status" value="1"/>
</dbReference>
<keyword evidence="6" id="KW-1278">Translocase</keyword>
<keyword evidence="3" id="KW-0547">Nucleotide-binding</keyword>
<dbReference type="Gramene" id="mRNA:HanXRQr2_Chr04g0158571">
    <property type="protein sequence ID" value="mRNA:HanXRQr2_Chr04g0158571"/>
    <property type="gene ID" value="HanXRQr2_Chr04g0158571"/>
</dbReference>
<evidence type="ECO:0000256" key="6">
    <source>
        <dbReference type="ARBA" id="ARBA00022967"/>
    </source>
</evidence>
<organism evidence="8 9">
    <name type="scientific">Helianthus annuus</name>
    <name type="common">Common sunflower</name>
    <dbReference type="NCBI Taxonomy" id="4232"/>
    <lineage>
        <taxon>Eukaryota</taxon>
        <taxon>Viridiplantae</taxon>
        <taxon>Streptophyta</taxon>
        <taxon>Embryophyta</taxon>
        <taxon>Tracheophyta</taxon>
        <taxon>Spermatophyta</taxon>
        <taxon>Magnoliopsida</taxon>
        <taxon>eudicotyledons</taxon>
        <taxon>Gunneridae</taxon>
        <taxon>Pentapetalae</taxon>
        <taxon>asterids</taxon>
        <taxon>campanulids</taxon>
        <taxon>Asterales</taxon>
        <taxon>Asteraceae</taxon>
        <taxon>Asteroideae</taxon>
        <taxon>Heliantheae alliance</taxon>
        <taxon>Heliantheae</taxon>
        <taxon>Helianthus</taxon>
    </lineage>
</organism>
<evidence type="ECO:0000256" key="3">
    <source>
        <dbReference type="ARBA" id="ARBA00022741"/>
    </source>
</evidence>
<evidence type="ECO:0000256" key="5">
    <source>
        <dbReference type="ARBA" id="ARBA00022842"/>
    </source>
</evidence>
<comment type="caution">
    <text evidence="8">The sequence shown here is derived from an EMBL/GenBank/DDBJ whole genome shotgun (WGS) entry which is preliminary data.</text>
</comment>
<evidence type="ECO:0000313" key="9">
    <source>
        <dbReference type="Proteomes" id="UP000215914"/>
    </source>
</evidence>
<keyword evidence="5" id="KW-0460">Magnesium</keyword>
<dbReference type="PANTHER" id="PTHR45630">
    <property type="entry name" value="CATION-TRANSPORTING ATPASE-RELATED"/>
    <property type="match status" value="1"/>
</dbReference>
<dbReference type="InterPro" id="IPR008250">
    <property type="entry name" value="ATPase_P-typ_transduc_dom_A_sf"/>
</dbReference>
<gene>
    <name evidence="8" type="ORF">HanXRQr2_Chr04g0158571</name>
</gene>
<dbReference type="Pfam" id="PF00122">
    <property type="entry name" value="E1-E2_ATPase"/>
    <property type="match status" value="1"/>
</dbReference>
<dbReference type="Gene3D" id="2.70.150.10">
    <property type="entry name" value="Calcium-transporting ATPase, cytoplasmic transduction domain A"/>
    <property type="match status" value="1"/>
</dbReference>
<dbReference type="AlphaFoldDB" id="A0A9K3J6A3"/>
<dbReference type="GO" id="GO:0005524">
    <property type="term" value="F:ATP binding"/>
    <property type="evidence" value="ECO:0007669"/>
    <property type="project" value="UniProtKB-KW"/>
</dbReference>
<keyword evidence="9" id="KW-1185">Reference proteome</keyword>
<protein>
    <submittedName>
        <fullName evidence="8">P-type ATPase, A domain superfamily</fullName>
    </submittedName>
</protein>